<sequence>MPRRPPPIPIRRNYSRDLKNRVIHQHYTLQRKTSEISVNLDMPLRVVQRVLGTWKEIGDVCRERKGRGRRRVLSTHNMQFLIAIVDRNPDIYLDEIQDEIWTQHGVDVSIKTIHNSLKRLGYSSKKLTRQAAERQQERRDRFFLEIGGIPPEYLVCGDESAVNLLTTYRLNGWSVKGVRAWKIAKFIRGTRCVLTLLFPLHVLTVSQDTQFYQR</sequence>
<feature type="domain" description="Winged helix-turn helix" evidence="1">
    <location>
        <begin position="93"/>
        <end position="142"/>
    </location>
</feature>
<dbReference type="Pfam" id="PF13592">
    <property type="entry name" value="HTH_33"/>
    <property type="match status" value="1"/>
</dbReference>
<gene>
    <name evidence="2" type="ORF">K435DRAFT_644934</name>
</gene>
<dbReference type="EMBL" id="ML179041">
    <property type="protein sequence ID" value="THV06764.1"/>
    <property type="molecule type" value="Genomic_DNA"/>
</dbReference>
<keyword evidence="3" id="KW-1185">Reference proteome</keyword>
<dbReference type="Proteomes" id="UP000297245">
    <property type="component" value="Unassembled WGS sequence"/>
</dbReference>
<name>A0A4S8MWC9_DENBC</name>
<organism evidence="2 3">
    <name type="scientific">Dendrothele bispora (strain CBS 962.96)</name>
    <dbReference type="NCBI Taxonomy" id="1314807"/>
    <lineage>
        <taxon>Eukaryota</taxon>
        <taxon>Fungi</taxon>
        <taxon>Dikarya</taxon>
        <taxon>Basidiomycota</taxon>
        <taxon>Agaricomycotina</taxon>
        <taxon>Agaricomycetes</taxon>
        <taxon>Agaricomycetidae</taxon>
        <taxon>Agaricales</taxon>
        <taxon>Agaricales incertae sedis</taxon>
        <taxon>Dendrothele</taxon>
    </lineage>
</organism>
<dbReference type="OrthoDB" id="3264182at2759"/>
<evidence type="ECO:0000313" key="2">
    <source>
        <dbReference type="EMBL" id="THV06764.1"/>
    </source>
</evidence>
<dbReference type="PANTHER" id="PTHR48472:SF1">
    <property type="entry name" value="TC1-LIKE TRANSPOSASE DDE DOMAIN-CONTAINING PROTEIN"/>
    <property type="match status" value="1"/>
</dbReference>
<evidence type="ECO:0000259" key="1">
    <source>
        <dbReference type="Pfam" id="PF13592"/>
    </source>
</evidence>
<reference evidence="2 3" key="1">
    <citation type="journal article" date="2019" name="Nat. Ecol. Evol.">
        <title>Megaphylogeny resolves global patterns of mushroom evolution.</title>
        <authorList>
            <person name="Varga T."/>
            <person name="Krizsan K."/>
            <person name="Foldi C."/>
            <person name="Dima B."/>
            <person name="Sanchez-Garcia M."/>
            <person name="Sanchez-Ramirez S."/>
            <person name="Szollosi G.J."/>
            <person name="Szarkandi J.G."/>
            <person name="Papp V."/>
            <person name="Albert L."/>
            <person name="Andreopoulos W."/>
            <person name="Angelini C."/>
            <person name="Antonin V."/>
            <person name="Barry K.W."/>
            <person name="Bougher N.L."/>
            <person name="Buchanan P."/>
            <person name="Buyck B."/>
            <person name="Bense V."/>
            <person name="Catcheside P."/>
            <person name="Chovatia M."/>
            <person name="Cooper J."/>
            <person name="Damon W."/>
            <person name="Desjardin D."/>
            <person name="Finy P."/>
            <person name="Geml J."/>
            <person name="Haridas S."/>
            <person name="Hughes K."/>
            <person name="Justo A."/>
            <person name="Karasinski D."/>
            <person name="Kautmanova I."/>
            <person name="Kiss B."/>
            <person name="Kocsube S."/>
            <person name="Kotiranta H."/>
            <person name="LaButti K.M."/>
            <person name="Lechner B.E."/>
            <person name="Liimatainen K."/>
            <person name="Lipzen A."/>
            <person name="Lukacs Z."/>
            <person name="Mihaltcheva S."/>
            <person name="Morgado L.N."/>
            <person name="Niskanen T."/>
            <person name="Noordeloos M.E."/>
            <person name="Ohm R.A."/>
            <person name="Ortiz-Santana B."/>
            <person name="Ovrebo C."/>
            <person name="Racz N."/>
            <person name="Riley R."/>
            <person name="Savchenko A."/>
            <person name="Shiryaev A."/>
            <person name="Soop K."/>
            <person name="Spirin V."/>
            <person name="Szebenyi C."/>
            <person name="Tomsovsky M."/>
            <person name="Tulloss R.E."/>
            <person name="Uehling J."/>
            <person name="Grigoriev I.V."/>
            <person name="Vagvolgyi C."/>
            <person name="Papp T."/>
            <person name="Martin F.M."/>
            <person name="Miettinen O."/>
            <person name="Hibbett D.S."/>
            <person name="Nagy L.G."/>
        </authorList>
    </citation>
    <scope>NUCLEOTIDE SEQUENCE [LARGE SCALE GENOMIC DNA]</scope>
    <source>
        <strain evidence="2 3">CBS 962.96</strain>
    </source>
</reference>
<evidence type="ECO:0000313" key="3">
    <source>
        <dbReference type="Proteomes" id="UP000297245"/>
    </source>
</evidence>
<dbReference type="InterPro" id="IPR009057">
    <property type="entry name" value="Homeodomain-like_sf"/>
</dbReference>
<dbReference type="PANTHER" id="PTHR48472">
    <property type="entry name" value="TC1-LIKE TRANSPOSASE DDE DOMAIN-CONTAINING PROTEIN"/>
    <property type="match status" value="1"/>
</dbReference>
<proteinExistence type="predicted"/>
<dbReference type="SUPFAM" id="SSF46689">
    <property type="entry name" value="Homeodomain-like"/>
    <property type="match status" value="1"/>
</dbReference>
<protein>
    <recommendedName>
        <fullName evidence="1">Winged helix-turn helix domain-containing protein</fullName>
    </recommendedName>
</protein>
<accession>A0A4S8MWC9</accession>
<dbReference type="InterPro" id="IPR025959">
    <property type="entry name" value="Winged_HTH_dom"/>
</dbReference>
<dbReference type="AlphaFoldDB" id="A0A4S8MWC9"/>